<dbReference type="GO" id="GO:0004674">
    <property type="term" value="F:protein serine/threonine kinase activity"/>
    <property type="evidence" value="ECO:0007669"/>
    <property type="project" value="UniProtKB-KW"/>
</dbReference>
<evidence type="ECO:0000256" key="13">
    <source>
        <dbReference type="PROSITE-ProRule" id="PRU10141"/>
    </source>
</evidence>
<dbReference type="PANTHER" id="PTHR27005:SF218">
    <property type="entry name" value="PROTEIN KINASE DOMAIN-CONTAINING PROTEIN"/>
    <property type="match status" value="1"/>
</dbReference>
<dbReference type="InterPro" id="IPR000719">
    <property type="entry name" value="Prot_kinase_dom"/>
</dbReference>
<keyword evidence="18" id="KW-1185">Reference proteome</keyword>
<keyword evidence="9 14" id="KW-1133">Transmembrane helix</keyword>
<dbReference type="PANTHER" id="PTHR27005">
    <property type="entry name" value="WALL-ASSOCIATED RECEPTOR KINASE-LIKE 21"/>
    <property type="match status" value="1"/>
</dbReference>
<dbReference type="Pfam" id="PF00069">
    <property type="entry name" value="Pkinase"/>
    <property type="match status" value="1"/>
</dbReference>
<reference evidence="17" key="2">
    <citation type="submission" date="2020-10" db="EMBL/GenBank/DDBJ databases">
        <authorList>
            <person name="Scholz U."/>
            <person name="Mascher M."/>
            <person name="Fiebig A."/>
        </authorList>
    </citation>
    <scope>NUCLEOTIDE SEQUENCE [LARGE SCALE GENOMIC DNA]</scope>
    <source>
        <strain evidence="17">cv. Morex</strain>
    </source>
</reference>
<evidence type="ECO:0000256" key="5">
    <source>
        <dbReference type="ARBA" id="ARBA00022729"/>
    </source>
</evidence>
<dbReference type="Gene3D" id="1.10.510.10">
    <property type="entry name" value="Transferase(Phosphotransferase) domain 1"/>
    <property type="match status" value="1"/>
</dbReference>
<dbReference type="PROSITE" id="PS00108">
    <property type="entry name" value="PROTEIN_KINASE_ST"/>
    <property type="match status" value="1"/>
</dbReference>
<keyword evidence="6 13" id="KW-0547">Nucleotide-binding</keyword>
<feature type="domain" description="Protein kinase" evidence="16">
    <location>
        <begin position="595"/>
        <end position="871"/>
    </location>
</feature>
<dbReference type="GO" id="GO:0005886">
    <property type="term" value="C:plasma membrane"/>
    <property type="evidence" value="ECO:0000318"/>
    <property type="project" value="GO_Central"/>
</dbReference>
<reference evidence="18" key="1">
    <citation type="journal article" date="2012" name="Nature">
        <title>A physical, genetic and functional sequence assembly of the barley genome.</title>
        <authorList>
            <consortium name="The International Barley Genome Sequencing Consortium"/>
            <person name="Mayer K.F."/>
            <person name="Waugh R."/>
            <person name="Brown J.W."/>
            <person name="Schulman A."/>
            <person name="Langridge P."/>
            <person name="Platzer M."/>
            <person name="Fincher G.B."/>
            <person name="Muehlbauer G.J."/>
            <person name="Sato K."/>
            <person name="Close T.J."/>
            <person name="Wise R.P."/>
            <person name="Stein N."/>
        </authorList>
    </citation>
    <scope>NUCLEOTIDE SEQUENCE [LARGE SCALE GENOMIC DNA]</scope>
    <source>
        <strain evidence="18">cv. Morex</strain>
    </source>
</reference>
<dbReference type="GO" id="GO:0005509">
    <property type="term" value="F:calcium ion binding"/>
    <property type="evidence" value="ECO:0007669"/>
    <property type="project" value="InterPro"/>
</dbReference>
<dbReference type="InterPro" id="IPR011009">
    <property type="entry name" value="Kinase-like_dom_sf"/>
</dbReference>
<evidence type="ECO:0000259" key="16">
    <source>
        <dbReference type="PROSITE" id="PS50011"/>
    </source>
</evidence>
<reference evidence="17" key="3">
    <citation type="submission" date="2022-01" db="UniProtKB">
        <authorList>
            <consortium name="EnsemblPlants"/>
        </authorList>
    </citation>
    <scope>IDENTIFICATION</scope>
    <source>
        <strain evidence="17">subsp. vulgare</strain>
    </source>
</reference>
<accession>A0A8I6Y964</accession>
<dbReference type="GO" id="GO:0007166">
    <property type="term" value="P:cell surface receptor signaling pathway"/>
    <property type="evidence" value="ECO:0000318"/>
    <property type="project" value="GO_Central"/>
</dbReference>
<dbReference type="GO" id="GO:0030247">
    <property type="term" value="F:polysaccharide binding"/>
    <property type="evidence" value="ECO:0007669"/>
    <property type="project" value="InterPro"/>
</dbReference>
<evidence type="ECO:0000256" key="10">
    <source>
        <dbReference type="ARBA" id="ARBA00023136"/>
    </source>
</evidence>
<name>A0A8I6Y964_HORVV</name>
<evidence type="ECO:0000256" key="4">
    <source>
        <dbReference type="ARBA" id="ARBA00022692"/>
    </source>
</evidence>
<keyword evidence="11" id="KW-1015">Disulfide bond</keyword>
<evidence type="ECO:0000256" key="3">
    <source>
        <dbReference type="ARBA" id="ARBA00022679"/>
    </source>
</evidence>
<dbReference type="GO" id="GO:0005524">
    <property type="term" value="F:ATP binding"/>
    <property type="evidence" value="ECO:0007669"/>
    <property type="project" value="UniProtKB-UniRule"/>
</dbReference>
<gene>
    <name evidence="17" type="primary">LOC123403031</name>
</gene>
<keyword evidence="2" id="KW-0723">Serine/threonine-protein kinase</keyword>
<organism evidence="17 18">
    <name type="scientific">Hordeum vulgare subsp. vulgare</name>
    <name type="common">Domesticated barley</name>
    <dbReference type="NCBI Taxonomy" id="112509"/>
    <lineage>
        <taxon>Eukaryota</taxon>
        <taxon>Viridiplantae</taxon>
        <taxon>Streptophyta</taxon>
        <taxon>Embryophyta</taxon>
        <taxon>Tracheophyta</taxon>
        <taxon>Spermatophyta</taxon>
        <taxon>Magnoliopsida</taxon>
        <taxon>Liliopsida</taxon>
        <taxon>Poales</taxon>
        <taxon>Poaceae</taxon>
        <taxon>BOP clade</taxon>
        <taxon>Pooideae</taxon>
        <taxon>Triticodae</taxon>
        <taxon>Triticeae</taxon>
        <taxon>Hordeinae</taxon>
        <taxon>Hordeum</taxon>
    </lineage>
</organism>
<evidence type="ECO:0000256" key="12">
    <source>
        <dbReference type="ARBA" id="ARBA00023180"/>
    </source>
</evidence>
<dbReference type="FunFam" id="1.10.510.10:FF:000084">
    <property type="entry name" value="Wall-associated receptor kinase 2"/>
    <property type="match status" value="1"/>
</dbReference>
<dbReference type="PROSITE" id="PS00107">
    <property type="entry name" value="PROTEIN_KINASE_ATP"/>
    <property type="match status" value="1"/>
</dbReference>
<feature type="transmembrane region" description="Helical" evidence="14">
    <location>
        <begin position="517"/>
        <end position="542"/>
    </location>
</feature>
<evidence type="ECO:0000256" key="6">
    <source>
        <dbReference type="ARBA" id="ARBA00022741"/>
    </source>
</evidence>
<keyword evidence="5 15" id="KW-0732">Signal</keyword>
<dbReference type="Pfam" id="PF13947">
    <property type="entry name" value="GUB_WAK_bind"/>
    <property type="match status" value="1"/>
</dbReference>
<evidence type="ECO:0000256" key="15">
    <source>
        <dbReference type="SAM" id="SignalP"/>
    </source>
</evidence>
<protein>
    <recommendedName>
        <fullName evidence="16">Protein kinase domain-containing protein</fullName>
    </recommendedName>
</protein>
<dbReference type="PROSITE" id="PS50011">
    <property type="entry name" value="PROTEIN_KINASE_DOM"/>
    <property type="match status" value="1"/>
</dbReference>
<evidence type="ECO:0000256" key="9">
    <source>
        <dbReference type="ARBA" id="ARBA00022989"/>
    </source>
</evidence>
<keyword evidence="3" id="KW-0808">Transferase</keyword>
<feature type="signal peptide" evidence="15">
    <location>
        <begin position="1"/>
        <end position="22"/>
    </location>
</feature>
<evidence type="ECO:0000256" key="7">
    <source>
        <dbReference type="ARBA" id="ARBA00022777"/>
    </source>
</evidence>
<dbReference type="Proteomes" id="UP000011116">
    <property type="component" value="Chromosome 6H"/>
</dbReference>
<keyword evidence="4 14" id="KW-0812">Transmembrane</keyword>
<dbReference type="InterPro" id="IPR009030">
    <property type="entry name" value="Growth_fac_rcpt_cys_sf"/>
</dbReference>
<dbReference type="AlphaFoldDB" id="A0A8I6Y964"/>
<keyword evidence="12" id="KW-0325">Glycoprotein</keyword>
<keyword evidence="10 14" id="KW-0472">Membrane</keyword>
<evidence type="ECO:0000313" key="18">
    <source>
        <dbReference type="Proteomes" id="UP000011116"/>
    </source>
</evidence>
<feature type="chain" id="PRO_5035257403" description="Protein kinase domain-containing protein" evidence="15">
    <location>
        <begin position="23"/>
        <end position="936"/>
    </location>
</feature>
<keyword evidence="8 13" id="KW-0067">ATP-binding</keyword>
<dbReference type="Gene3D" id="3.30.200.20">
    <property type="entry name" value="Phosphorylase Kinase, domain 1"/>
    <property type="match status" value="1"/>
</dbReference>
<evidence type="ECO:0000256" key="14">
    <source>
        <dbReference type="SAM" id="Phobius"/>
    </source>
</evidence>
<keyword evidence="7" id="KW-0418">Kinase</keyword>
<comment type="subcellular location">
    <subcellularLocation>
        <location evidence="1">Membrane</location>
        <topology evidence="1">Single-pass type I membrane protein</topology>
    </subcellularLocation>
</comment>
<evidence type="ECO:0000313" key="17">
    <source>
        <dbReference type="EnsemblPlants" id="HORVU.MOREX.r3.6HG0542410.1"/>
    </source>
</evidence>
<dbReference type="SMART" id="SM00179">
    <property type="entry name" value="EGF_CA"/>
    <property type="match status" value="1"/>
</dbReference>
<dbReference type="SUPFAM" id="SSF57184">
    <property type="entry name" value="Growth factor receptor domain"/>
    <property type="match status" value="1"/>
</dbReference>
<dbReference type="InterPro" id="IPR001881">
    <property type="entry name" value="EGF-like_Ca-bd_dom"/>
</dbReference>
<evidence type="ECO:0000256" key="8">
    <source>
        <dbReference type="ARBA" id="ARBA00022840"/>
    </source>
</evidence>
<dbReference type="Gramene" id="HORVU.MOREX.r3.6HG0542410.1">
    <property type="protein sequence ID" value="HORVU.MOREX.r3.6HG0542410.1"/>
    <property type="gene ID" value="HORVU.MOREX.r3.6HG0542410"/>
</dbReference>
<dbReference type="InterPro" id="IPR008271">
    <property type="entry name" value="Ser/Thr_kinase_AS"/>
</dbReference>
<dbReference type="Gene3D" id="2.10.25.10">
    <property type="entry name" value="Laminin"/>
    <property type="match status" value="1"/>
</dbReference>
<proteinExistence type="predicted"/>
<evidence type="ECO:0000256" key="2">
    <source>
        <dbReference type="ARBA" id="ARBA00022527"/>
    </source>
</evidence>
<dbReference type="SMART" id="SM00220">
    <property type="entry name" value="S_TKc"/>
    <property type="match status" value="1"/>
</dbReference>
<evidence type="ECO:0000256" key="11">
    <source>
        <dbReference type="ARBA" id="ARBA00023157"/>
    </source>
</evidence>
<dbReference type="InterPro" id="IPR025287">
    <property type="entry name" value="WAK_GUB"/>
</dbReference>
<dbReference type="FunFam" id="3.30.200.20:FF:000043">
    <property type="entry name" value="Wall-associated receptor kinase 2"/>
    <property type="match status" value="1"/>
</dbReference>
<dbReference type="InterPro" id="IPR017441">
    <property type="entry name" value="Protein_kinase_ATP_BS"/>
</dbReference>
<dbReference type="SMR" id="A0A8I6Y964"/>
<dbReference type="SUPFAM" id="SSF56112">
    <property type="entry name" value="Protein kinase-like (PK-like)"/>
    <property type="match status" value="1"/>
</dbReference>
<feature type="binding site" evidence="13">
    <location>
        <position position="624"/>
    </location>
    <ligand>
        <name>ATP</name>
        <dbReference type="ChEBI" id="CHEBI:30616"/>
    </ligand>
</feature>
<dbReference type="InterPro" id="IPR045274">
    <property type="entry name" value="WAK-like"/>
</dbReference>
<sequence length="936" mass="103975">MKTMRLLCLLVLLLLWTATARASAGVHGSRAGNRSALPSLADCQKNCGNLSFDYPFGIGPGCFRPPRRDFELLCNRTPDASQPPRLFLHDGITEVVDDIKPGDHYGEQYIEVSFSQSVPVRPEEDAYSISWNPGRSPTSYSLQLNFTGCDFDMYVLEHGTNKTVGQCTTTCPDEDITDKVSSLRQDCNGTGCCSTDYISASATGFDIKFVRHKIGKLKFKAHSNRSSIWDTIDVSTDYASISWGIAVDEPGGPFQNSTDYACLSNHSNSRQRYQYEYTGTTQYYCYCDGGYGGNPYITDGCSRDKGYDPVQRKTNCSIWCGEISVPFPFGLEDGCSARMSFQLNCTNSSLSTLQFLNMNGDTGEITYVKSINIMKGLVNVKYSLSAEEYLSVRVDQDPGHYFAFAGVVPQQWAVANLTCLEAQANNTGYACVNMNSECLDVNSELAYYGYRCTCMAGFDGNPYVSNGCKDVDECNTPGTCNGTCHNTEGGHYCTECPRNTVYDTALKMCASTKKQNLVLGITIGISVGFGIILLMSIAILLIRRWKKDIKKKLRRKHFRQNQGLLLEQLISSDENASENTKIFSLSELEKATNNFDPTRIVGRGGHGMVYKGILSDQRVVAIKKSKVIEQIEISQFINEVAVLSQVNHRNIVKLLGCCLETEVPLLVYDFIPNGSLFGILHASTTSSSIFSWDDCLKIAAEAAGALYYLHSAASVSIFHRDVKSTNILLDGNYTAKVSDFGASRLVPIDQTHVVTNIQGTFGYLDPEYYHTGMLNEKSDVYSFGVVLVELLLRKKPIFTSDSGLTQNLSNYFLWEMREKPLAEIVATQVLEEATNEEINDVANLAETCLQLRGEERPTMKQVEMKLQHVRSKRLRSSQVVLKNEHMQLLLSGQSQDTLPMLTTPSGRVDRSNIDSQRNQNCYSLEQEFMASATLPR</sequence>
<dbReference type="EnsemblPlants" id="HORVU.MOREX.r3.6HG0542410.1">
    <property type="protein sequence ID" value="HORVU.MOREX.r3.6HG0542410.1"/>
    <property type="gene ID" value="HORVU.MOREX.r3.6HG0542410"/>
</dbReference>
<evidence type="ECO:0000256" key="1">
    <source>
        <dbReference type="ARBA" id="ARBA00004479"/>
    </source>
</evidence>